<dbReference type="InterPro" id="IPR051601">
    <property type="entry name" value="Serine_prot/Carboxylest_S33"/>
</dbReference>
<keyword evidence="2" id="KW-0732">Signal</keyword>
<dbReference type="RefSeq" id="WP_386164073.1">
    <property type="nucleotide sequence ID" value="NZ_JBHMBS010000066.1"/>
</dbReference>
<evidence type="ECO:0000256" key="1">
    <source>
        <dbReference type="ARBA" id="ARBA00010088"/>
    </source>
</evidence>
<protein>
    <submittedName>
        <fullName evidence="6">Alpha/beta hydrolase</fullName>
    </submittedName>
</protein>
<evidence type="ECO:0000313" key="6">
    <source>
        <dbReference type="EMBL" id="MFB9682430.1"/>
    </source>
</evidence>
<evidence type="ECO:0000256" key="2">
    <source>
        <dbReference type="ARBA" id="ARBA00022729"/>
    </source>
</evidence>
<dbReference type="Pfam" id="PF08386">
    <property type="entry name" value="Abhydrolase_4"/>
    <property type="match status" value="1"/>
</dbReference>
<dbReference type="Proteomes" id="UP001589610">
    <property type="component" value="Unassembled WGS sequence"/>
</dbReference>
<dbReference type="SUPFAM" id="SSF53474">
    <property type="entry name" value="alpha/beta-Hydrolases"/>
    <property type="match status" value="1"/>
</dbReference>
<proteinExistence type="inferred from homology"/>
<feature type="domain" description="Peptidase S33 tripeptidyl aminopeptidase-like C-terminal" evidence="5">
    <location>
        <begin position="380"/>
        <end position="445"/>
    </location>
</feature>
<organism evidence="6 7">
    <name type="scientific">Streptosporangium vulgare</name>
    <dbReference type="NCBI Taxonomy" id="46190"/>
    <lineage>
        <taxon>Bacteria</taxon>
        <taxon>Bacillati</taxon>
        <taxon>Actinomycetota</taxon>
        <taxon>Actinomycetes</taxon>
        <taxon>Streptosporangiales</taxon>
        <taxon>Streptosporangiaceae</taxon>
        <taxon>Streptosporangium</taxon>
    </lineage>
</organism>
<comment type="caution">
    <text evidence="6">The sequence shown here is derived from an EMBL/GenBank/DDBJ whole genome shotgun (WGS) entry which is preliminary data.</text>
</comment>
<sequence length="466" mass="49471">MTTRTPLTACAGLPALPTARCGTITVPLDRGDLGAGTTSVAFALVPRTDQSRPSLGTIVPNPGGPGTSTIDLSGELFTTALAPILDRRDLLLIDPRGTGRSDPLSCPALATSDIVFEGIEAQRQAIGECGRQLGARSRYYGTAAVADDFDTVREALGFDRLDLLGISYGTYLMPVYAQRHPSHVRSVVLSGAYAVNEDPSEAVAATALRRAVTLVCERSRACAGRTVLKDLGALATRLRRSPTSVTVGYRGHTRRVVLDEWALAGAVSKIYSVAADRDAQLGLAKAAAAASRGKLEPIREIVRAHLIEQAKAANAGPRAVSIPQSWATTCHDYLRSFDFADGFAARRRDYDKHVARLDPKDFAPFSPAAWVTRDSFDTGACLRWPDDATARPPFGPRAHLPNVPVLVLSGDLDANTPTPAGRAAARQFPHAEVIEVPGAGHTPAQTPQGAKLTMDFIVKAGLKTGR</sequence>
<dbReference type="InterPro" id="IPR013595">
    <property type="entry name" value="Pept_S33_TAP-like_C"/>
</dbReference>
<dbReference type="PANTHER" id="PTHR43248:SF29">
    <property type="entry name" value="TRIPEPTIDYL AMINOPEPTIDASE"/>
    <property type="match status" value="1"/>
</dbReference>
<reference evidence="6 7" key="1">
    <citation type="submission" date="2024-09" db="EMBL/GenBank/DDBJ databases">
        <authorList>
            <person name="Sun Q."/>
            <person name="Mori K."/>
        </authorList>
    </citation>
    <scope>NUCLEOTIDE SEQUENCE [LARGE SCALE GENOMIC DNA]</scope>
    <source>
        <strain evidence="6 7">JCM 3028</strain>
    </source>
</reference>
<dbReference type="InterPro" id="IPR029058">
    <property type="entry name" value="AB_hydrolase_fold"/>
</dbReference>
<dbReference type="Pfam" id="PF00561">
    <property type="entry name" value="Abhydrolase_1"/>
    <property type="match status" value="1"/>
</dbReference>
<accession>A0ABV5TTH1</accession>
<dbReference type="Gene3D" id="3.40.50.1820">
    <property type="entry name" value="alpha/beta hydrolase"/>
    <property type="match status" value="1"/>
</dbReference>
<evidence type="ECO:0000259" key="4">
    <source>
        <dbReference type="Pfam" id="PF00561"/>
    </source>
</evidence>
<gene>
    <name evidence="6" type="ORF">ACFFRH_43800</name>
</gene>
<keyword evidence="3 6" id="KW-0378">Hydrolase</keyword>
<dbReference type="GO" id="GO:0016787">
    <property type="term" value="F:hydrolase activity"/>
    <property type="evidence" value="ECO:0007669"/>
    <property type="project" value="UniProtKB-KW"/>
</dbReference>
<evidence type="ECO:0000259" key="5">
    <source>
        <dbReference type="Pfam" id="PF08386"/>
    </source>
</evidence>
<feature type="domain" description="AB hydrolase-1" evidence="4">
    <location>
        <begin position="58"/>
        <end position="196"/>
    </location>
</feature>
<dbReference type="PANTHER" id="PTHR43248">
    <property type="entry name" value="2-SUCCINYL-6-HYDROXY-2,4-CYCLOHEXADIENE-1-CARBOXYLATE SYNTHASE"/>
    <property type="match status" value="1"/>
</dbReference>
<evidence type="ECO:0000256" key="3">
    <source>
        <dbReference type="ARBA" id="ARBA00022801"/>
    </source>
</evidence>
<keyword evidence="7" id="KW-1185">Reference proteome</keyword>
<dbReference type="EMBL" id="JBHMBS010000066">
    <property type="protein sequence ID" value="MFB9682430.1"/>
    <property type="molecule type" value="Genomic_DNA"/>
</dbReference>
<comment type="similarity">
    <text evidence="1">Belongs to the peptidase S33 family.</text>
</comment>
<dbReference type="InterPro" id="IPR000073">
    <property type="entry name" value="AB_hydrolase_1"/>
</dbReference>
<name>A0ABV5TTH1_9ACTN</name>
<evidence type="ECO:0000313" key="7">
    <source>
        <dbReference type="Proteomes" id="UP001589610"/>
    </source>
</evidence>